<organism evidence="1 2">
    <name type="scientific">Cryptosporidium muris (strain RN66)</name>
    <dbReference type="NCBI Taxonomy" id="441375"/>
    <lineage>
        <taxon>Eukaryota</taxon>
        <taxon>Sar</taxon>
        <taxon>Alveolata</taxon>
        <taxon>Apicomplexa</taxon>
        <taxon>Conoidasida</taxon>
        <taxon>Coccidia</taxon>
        <taxon>Eucoccidiorida</taxon>
        <taxon>Eimeriorina</taxon>
        <taxon>Cryptosporidiidae</taxon>
        <taxon>Cryptosporidium</taxon>
    </lineage>
</organism>
<keyword evidence="2" id="KW-1185">Reference proteome</keyword>
<protein>
    <submittedName>
        <fullName evidence="1">Uncharacterized protein</fullName>
    </submittedName>
</protein>
<sequence length="62" mass="7114">MICGYCSREQIFTEKCKFCHLTLTGNNSGSKFWEGGKGCRNPITLSNKDSHKYKLLNKKKIK</sequence>
<dbReference type="eggNOG" id="KOG1940">
    <property type="taxonomic scope" value="Eukaryota"/>
</dbReference>
<proteinExistence type="predicted"/>
<dbReference type="STRING" id="441375.B6AK09"/>
<dbReference type="VEuPathDB" id="CryptoDB:CMU_003890"/>
<dbReference type="Proteomes" id="UP000001460">
    <property type="component" value="Unassembled WGS sequence"/>
</dbReference>
<dbReference type="EMBL" id="DS989741">
    <property type="protein sequence ID" value="EEA08550.1"/>
    <property type="molecule type" value="Genomic_DNA"/>
</dbReference>
<dbReference type="OrthoDB" id="411372at2759"/>
<name>B6AK09_CRYMR</name>
<dbReference type="RefSeq" id="XP_002142899.1">
    <property type="nucleotide sequence ID" value="XM_002142863.1"/>
</dbReference>
<accession>B6AK09</accession>
<evidence type="ECO:0000313" key="1">
    <source>
        <dbReference type="EMBL" id="EEA08550.1"/>
    </source>
</evidence>
<reference evidence="1" key="1">
    <citation type="submission" date="2008-06" db="EMBL/GenBank/DDBJ databases">
        <authorList>
            <person name="Lorenzi H."/>
            <person name="Inman J."/>
            <person name="Miller J."/>
            <person name="Schobel S."/>
            <person name="Amedeo P."/>
            <person name="Caler E.V."/>
            <person name="da Silva J."/>
        </authorList>
    </citation>
    <scope>NUCLEOTIDE SEQUENCE [LARGE SCALE GENOMIC DNA]</scope>
    <source>
        <strain evidence="1">RN66</strain>
    </source>
</reference>
<gene>
    <name evidence="1" type="ORF">CMU_003890</name>
</gene>
<dbReference type="AlphaFoldDB" id="B6AK09"/>
<dbReference type="GeneID" id="6998008"/>
<evidence type="ECO:0000313" key="2">
    <source>
        <dbReference type="Proteomes" id="UP000001460"/>
    </source>
</evidence>